<proteinExistence type="predicted"/>
<protein>
    <submittedName>
        <fullName evidence="1">Uncharacterized protein</fullName>
    </submittedName>
</protein>
<gene>
    <name evidence="1" type="ORF">Pla100_04450</name>
</gene>
<dbReference type="Proteomes" id="UP000316213">
    <property type="component" value="Unassembled WGS sequence"/>
</dbReference>
<dbReference type="EMBL" id="SJPM01000001">
    <property type="protein sequence ID" value="TWU03518.1"/>
    <property type="molecule type" value="Genomic_DNA"/>
</dbReference>
<keyword evidence="2" id="KW-1185">Reference proteome</keyword>
<evidence type="ECO:0000313" key="2">
    <source>
        <dbReference type="Proteomes" id="UP000316213"/>
    </source>
</evidence>
<reference evidence="1 2" key="1">
    <citation type="submission" date="2019-02" db="EMBL/GenBank/DDBJ databases">
        <title>Deep-cultivation of Planctomycetes and their phenomic and genomic characterization uncovers novel biology.</title>
        <authorList>
            <person name="Wiegand S."/>
            <person name="Jogler M."/>
            <person name="Boedeker C."/>
            <person name="Pinto D."/>
            <person name="Vollmers J."/>
            <person name="Rivas-Marin E."/>
            <person name="Kohn T."/>
            <person name="Peeters S.H."/>
            <person name="Heuer A."/>
            <person name="Rast P."/>
            <person name="Oberbeckmann S."/>
            <person name="Bunk B."/>
            <person name="Jeske O."/>
            <person name="Meyerdierks A."/>
            <person name="Storesund J.E."/>
            <person name="Kallscheuer N."/>
            <person name="Luecker S."/>
            <person name="Lage O.M."/>
            <person name="Pohl T."/>
            <person name="Merkel B.J."/>
            <person name="Hornburger P."/>
            <person name="Mueller R.-W."/>
            <person name="Bruemmer F."/>
            <person name="Labrenz M."/>
            <person name="Spormann A.M."/>
            <person name="Op Den Camp H."/>
            <person name="Overmann J."/>
            <person name="Amann R."/>
            <person name="Jetten M.S.M."/>
            <person name="Mascher T."/>
            <person name="Medema M.H."/>
            <person name="Devos D.P."/>
            <person name="Kaster A.-K."/>
            <person name="Ovreas L."/>
            <person name="Rohde M."/>
            <person name="Galperin M.Y."/>
            <person name="Jogler C."/>
        </authorList>
    </citation>
    <scope>NUCLEOTIDE SEQUENCE [LARGE SCALE GENOMIC DNA]</scope>
    <source>
        <strain evidence="1 2">Pla100</strain>
    </source>
</reference>
<dbReference type="AlphaFoldDB" id="A0A5C6AV92"/>
<accession>A0A5C6AV92</accession>
<sequence length="60" mass="6933">MITSRCRCEVDCTTHVEAEVWMLQYRRNHPATKDHRHANSITNQERIFLAILGPLSIGLV</sequence>
<name>A0A5C6AV92_9BACT</name>
<comment type="caution">
    <text evidence="1">The sequence shown here is derived from an EMBL/GenBank/DDBJ whole genome shotgun (WGS) entry which is preliminary data.</text>
</comment>
<evidence type="ECO:0000313" key="1">
    <source>
        <dbReference type="EMBL" id="TWU03518.1"/>
    </source>
</evidence>
<organism evidence="1 2">
    <name type="scientific">Neorhodopirellula pilleata</name>
    <dbReference type="NCBI Taxonomy" id="2714738"/>
    <lineage>
        <taxon>Bacteria</taxon>
        <taxon>Pseudomonadati</taxon>
        <taxon>Planctomycetota</taxon>
        <taxon>Planctomycetia</taxon>
        <taxon>Pirellulales</taxon>
        <taxon>Pirellulaceae</taxon>
        <taxon>Neorhodopirellula</taxon>
    </lineage>
</organism>